<dbReference type="SMART" id="SM00475">
    <property type="entry name" value="53EXOc"/>
    <property type="match status" value="1"/>
</dbReference>
<dbReference type="Pfam" id="PF01367">
    <property type="entry name" value="5_3_exonuc"/>
    <property type="match status" value="1"/>
</dbReference>
<dbReference type="InterPro" id="IPR038969">
    <property type="entry name" value="FEN"/>
</dbReference>
<protein>
    <recommendedName>
        <fullName evidence="6">5'-3' exonuclease</fullName>
    </recommendedName>
</protein>
<evidence type="ECO:0000313" key="8">
    <source>
        <dbReference type="EMBL" id="GLZ78736.1"/>
    </source>
</evidence>
<keyword evidence="2" id="KW-0378">Hydrolase</keyword>
<gene>
    <name evidence="8" type="ORF">Afil01_35430</name>
</gene>
<dbReference type="Proteomes" id="UP001165079">
    <property type="component" value="Unassembled WGS sequence"/>
</dbReference>
<evidence type="ECO:0000256" key="1">
    <source>
        <dbReference type="ARBA" id="ARBA00022722"/>
    </source>
</evidence>
<feature type="domain" description="5'-3' exonuclease" evidence="7">
    <location>
        <begin position="2"/>
        <end position="268"/>
    </location>
</feature>
<comment type="function">
    <text evidence="5">5'-3' exonuclease acting preferentially on double-stranded DNA.</text>
</comment>
<reference evidence="8" key="1">
    <citation type="submission" date="2023-03" db="EMBL/GenBank/DDBJ databases">
        <title>Actinorhabdospora filicis NBRC 111898.</title>
        <authorList>
            <person name="Ichikawa N."/>
            <person name="Sato H."/>
            <person name="Tonouchi N."/>
        </authorList>
    </citation>
    <scope>NUCLEOTIDE SEQUENCE</scope>
    <source>
        <strain evidence="8">NBRC 111898</strain>
    </source>
</reference>
<evidence type="ECO:0000259" key="7">
    <source>
        <dbReference type="SMART" id="SM00475"/>
    </source>
</evidence>
<evidence type="ECO:0000256" key="3">
    <source>
        <dbReference type="ARBA" id="ARBA00022839"/>
    </source>
</evidence>
<dbReference type="GO" id="GO:0003677">
    <property type="term" value="F:DNA binding"/>
    <property type="evidence" value="ECO:0007669"/>
    <property type="project" value="UniProtKB-KW"/>
</dbReference>
<dbReference type="InterPro" id="IPR029060">
    <property type="entry name" value="PIN-like_dom_sf"/>
</dbReference>
<evidence type="ECO:0000256" key="6">
    <source>
        <dbReference type="ARBA" id="ARBA00050026"/>
    </source>
</evidence>
<dbReference type="GO" id="GO:0008409">
    <property type="term" value="F:5'-3' exonuclease activity"/>
    <property type="evidence" value="ECO:0007669"/>
    <property type="project" value="InterPro"/>
</dbReference>
<dbReference type="GO" id="GO:0017108">
    <property type="term" value="F:5'-flap endonuclease activity"/>
    <property type="evidence" value="ECO:0007669"/>
    <property type="project" value="InterPro"/>
</dbReference>
<keyword evidence="4" id="KW-0238">DNA-binding</keyword>
<evidence type="ECO:0000256" key="5">
    <source>
        <dbReference type="ARBA" id="ARBA00049957"/>
    </source>
</evidence>
<dbReference type="GO" id="GO:0033567">
    <property type="term" value="P:DNA replication, Okazaki fragment processing"/>
    <property type="evidence" value="ECO:0007669"/>
    <property type="project" value="InterPro"/>
</dbReference>
<dbReference type="Pfam" id="PF02739">
    <property type="entry name" value="5_3_exonuc_N"/>
    <property type="match status" value="1"/>
</dbReference>
<name>A0A9W6SMS6_9ACTN</name>
<keyword evidence="3 8" id="KW-0269">Exonuclease</keyword>
<dbReference type="InterPro" id="IPR008918">
    <property type="entry name" value="HhH2"/>
</dbReference>
<dbReference type="Gene3D" id="3.40.50.1010">
    <property type="entry name" value="5'-nuclease"/>
    <property type="match status" value="1"/>
</dbReference>
<keyword evidence="1" id="KW-0540">Nuclease</keyword>
<keyword evidence="9" id="KW-1185">Reference proteome</keyword>
<dbReference type="CDD" id="cd09898">
    <property type="entry name" value="H3TH_53EXO"/>
    <property type="match status" value="1"/>
</dbReference>
<dbReference type="AlphaFoldDB" id="A0A9W6SMS6"/>
<evidence type="ECO:0000313" key="9">
    <source>
        <dbReference type="Proteomes" id="UP001165079"/>
    </source>
</evidence>
<dbReference type="PANTHER" id="PTHR42646:SF2">
    <property type="entry name" value="5'-3' EXONUCLEASE FAMILY PROTEIN"/>
    <property type="match status" value="1"/>
</dbReference>
<proteinExistence type="predicted"/>
<dbReference type="InterPro" id="IPR002421">
    <property type="entry name" value="5-3_exonuclease"/>
</dbReference>
<accession>A0A9W6SMS6</accession>
<dbReference type="InterPro" id="IPR020046">
    <property type="entry name" value="5-3_exonucl_a-hlix_arch_N"/>
</dbReference>
<dbReference type="InterPro" id="IPR036279">
    <property type="entry name" value="5-3_exonuclease_C_sf"/>
</dbReference>
<dbReference type="SMART" id="SM00279">
    <property type="entry name" value="HhH2"/>
    <property type="match status" value="1"/>
</dbReference>
<dbReference type="Gene3D" id="1.10.150.20">
    <property type="entry name" value="5' to 3' exonuclease, C-terminal subdomain"/>
    <property type="match status" value="1"/>
</dbReference>
<dbReference type="CDD" id="cd09859">
    <property type="entry name" value="PIN_53EXO"/>
    <property type="match status" value="1"/>
</dbReference>
<dbReference type="InterPro" id="IPR020045">
    <property type="entry name" value="DNA_polI_H3TH"/>
</dbReference>
<sequence length="303" mass="31485">MLMIVDAPGLWFRSFYGVPSSVRAPDGTPVNAVRGFVDGLATLIRAYGPSELVCAVDLDWRPQWRVDLLPTYKTHRVADSGEEEAPDELGPQVEVIVEVLAALGVPVVGSAGFEADDVLATLAARASGPVDVVTGDRDLFQLVADARSVRVVYIGRGIGKAEAFDAAAVRERFGVEPGQYADYAVLRGDPSDGLPGVKGVGDKTAARLITEFGSLDGLAAAAAEGAKGVTPRVRTSLAEAAGYLKAAPTVVRTVADVPLPEVDGTLRAEPADPVALEALSARWGIGSPLGRFRAAVEGVPASS</sequence>
<dbReference type="SUPFAM" id="SSF88723">
    <property type="entry name" value="PIN domain-like"/>
    <property type="match status" value="1"/>
</dbReference>
<dbReference type="EMBL" id="BSTX01000002">
    <property type="protein sequence ID" value="GLZ78736.1"/>
    <property type="molecule type" value="Genomic_DNA"/>
</dbReference>
<comment type="caution">
    <text evidence="8">The sequence shown here is derived from an EMBL/GenBank/DDBJ whole genome shotgun (WGS) entry which is preliminary data.</text>
</comment>
<evidence type="ECO:0000256" key="2">
    <source>
        <dbReference type="ARBA" id="ARBA00022801"/>
    </source>
</evidence>
<evidence type="ECO:0000256" key="4">
    <source>
        <dbReference type="ARBA" id="ARBA00023125"/>
    </source>
</evidence>
<organism evidence="8 9">
    <name type="scientific">Actinorhabdospora filicis</name>
    <dbReference type="NCBI Taxonomy" id="1785913"/>
    <lineage>
        <taxon>Bacteria</taxon>
        <taxon>Bacillati</taxon>
        <taxon>Actinomycetota</taxon>
        <taxon>Actinomycetes</taxon>
        <taxon>Micromonosporales</taxon>
        <taxon>Micromonosporaceae</taxon>
        <taxon>Actinorhabdospora</taxon>
    </lineage>
</organism>
<dbReference type="SUPFAM" id="SSF47807">
    <property type="entry name" value="5' to 3' exonuclease, C-terminal subdomain"/>
    <property type="match status" value="1"/>
</dbReference>
<dbReference type="PANTHER" id="PTHR42646">
    <property type="entry name" value="FLAP ENDONUCLEASE XNI"/>
    <property type="match status" value="1"/>
</dbReference>